<gene>
    <name evidence="1" type="ORF">MGSAQ_001023</name>
</gene>
<organism evidence="1">
    <name type="scientific">marine sediment metagenome</name>
    <dbReference type="NCBI Taxonomy" id="412755"/>
    <lineage>
        <taxon>unclassified sequences</taxon>
        <taxon>metagenomes</taxon>
        <taxon>ecological metagenomes</taxon>
    </lineage>
</organism>
<reference evidence="1" key="1">
    <citation type="submission" date="2013-11" db="EMBL/GenBank/DDBJ databases">
        <title>Microbial diversity, functional groups and degradation webs in Northern and Southern Mediterranean and Red Sea marine crude oil polluted sites.</title>
        <authorList>
            <person name="Daffonchio D."/>
            <person name="Mapelli F."/>
            <person name="Ferrer M."/>
            <person name="Richter M."/>
            <person name="Cherif A."/>
            <person name="Malkawi H.I."/>
            <person name="Yakimov M.M."/>
            <person name="Abdel-Fattah Y.R."/>
            <person name="Blaghen M."/>
            <person name="Golyshin P.N."/>
            <person name="Kalogerakis N."/>
            <person name="Boon N."/>
            <person name="Magagnini M."/>
            <person name="Fava F."/>
        </authorList>
    </citation>
    <scope>NUCLEOTIDE SEQUENCE</scope>
</reference>
<dbReference type="EMBL" id="AYSL01000512">
    <property type="protein sequence ID" value="KTF07481.1"/>
    <property type="molecule type" value="Genomic_DNA"/>
</dbReference>
<proteinExistence type="predicted"/>
<evidence type="ECO:0000313" key="1">
    <source>
        <dbReference type="EMBL" id="KTF07481.1"/>
    </source>
</evidence>
<sequence>MARMIDLAVSSSVPLSVLTVTLPLPDRVASPMMVVTLFFLNRCPMPPDSCLATPRDRFTTAGRS</sequence>
<protein>
    <submittedName>
        <fullName evidence="1">Uncharacterized protein</fullName>
    </submittedName>
</protein>
<comment type="caution">
    <text evidence="1">The sequence shown here is derived from an EMBL/GenBank/DDBJ whole genome shotgun (WGS) entry which is preliminary data.</text>
</comment>
<accession>A0A1B6NVW8</accession>
<dbReference type="AlphaFoldDB" id="A0A1B6NVW8"/>
<name>A0A1B6NVW8_9ZZZZ</name>